<name>A0A438D8V1_VITVI</name>
<feature type="region of interest" description="Disordered" evidence="1">
    <location>
        <begin position="109"/>
        <end position="144"/>
    </location>
</feature>
<dbReference type="AlphaFoldDB" id="A0A438D8V1"/>
<accession>A0A438D8V1</accession>
<proteinExistence type="predicted"/>
<feature type="compositionally biased region" description="Polar residues" evidence="1">
    <location>
        <begin position="111"/>
        <end position="128"/>
    </location>
</feature>
<reference evidence="2 3" key="1">
    <citation type="journal article" date="2018" name="PLoS Genet.">
        <title>Population sequencing reveals clonal diversity and ancestral inbreeding in the grapevine cultivar Chardonnay.</title>
        <authorList>
            <person name="Roach M.J."/>
            <person name="Johnson D.L."/>
            <person name="Bohlmann J."/>
            <person name="van Vuuren H.J."/>
            <person name="Jones S.J."/>
            <person name="Pretorius I.S."/>
            <person name="Schmidt S.A."/>
            <person name="Borneman A.R."/>
        </authorList>
    </citation>
    <scope>NUCLEOTIDE SEQUENCE [LARGE SCALE GENOMIC DNA]</scope>
    <source>
        <strain evidence="3">cv. Chardonnay</strain>
        <tissue evidence="2">Leaf</tissue>
    </source>
</reference>
<protein>
    <submittedName>
        <fullName evidence="2">Uncharacterized protein</fullName>
    </submittedName>
</protein>
<evidence type="ECO:0000313" key="3">
    <source>
        <dbReference type="Proteomes" id="UP000288805"/>
    </source>
</evidence>
<evidence type="ECO:0000256" key="1">
    <source>
        <dbReference type="SAM" id="MobiDB-lite"/>
    </source>
</evidence>
<comment type="caution">
    <text evidence="2">The sequence shown here is derived from an EMBL/GenBank/DDBJ whole genome shotgun (WGS) entry which is preliminary data.</text>
</comment>
<organism evidence="2 3">
    <name type="scientific">Vitis vinifera</name>
    <name type="common">Grape</name>
    <dbReference type="NCBI Taxonomy" id="29760"/>
    <lineage>
        <taxon>Eukaryota</taxon>
        <taxon>Viridiplantae</taxon>
        <taxon>Streptophyta</taxon>
        <taxon>Embryophyta</taxon>
        <taxon>Tracheophyta</taxon>
        <taxon>Spermatophyta</taxon>
        <taxon>Magnoliopsida</taxon>
        <taxon>eudicotyledons</taxon>
        <taxon>Gunneridae</taxon>
        <taxon>Pentapetalae</taxon>
        <taxon>rosids</taxon>
        <taxon>Vitales</taxon>
        <taxon>Vitaceae</taxon>
        <taxon>Viteae</taxon>
        <taxon>Vitis</taxon>
    </lineage>
</organism>
<gene>
    <name evidence="2" type="ORF">CK203_087160</name>
</gene>
<evidence type="ECO:0000313" key="2">
    <source>
        <dbReference type="EMBL" id="RVW31880.1"/>
    </source>
</evidence>
<sequence length="144" mass="16721">MGGRDRDRDCSPGILFRPTGSCRHFSMEKSGMEQAWNPGECSRSYNLLRCTLSQQQYDFRANSSKAINFKPESCFGGNCTNRPTRPSRFLEEKKWPPRELIGNPWREKTRTNAASQSLVHQICTTPRSNQEKRLKEEEWLPDLH</sequence>
<dbReference type="EMBL" id="QGNW01001736">
    <property type="protein sequence ID" value="RVW31880.1"/>
    <property type="molecule type" value="Genomic_DNA"/>
</dbReference>
<dbReference type="Proteomes" id="UP000288805">
    <property type="component" value="Unassembled WGS sequence"/>
</dbReference>
<feature type="compositionally biased region" description="Basic and acidic residues" evidence="1">
    <location>
        <begin position="129"/>
        <end position="144"/>
    </location>
</feature>